<dbReference type="EMBL" id="SJSN01000017">
    <property type="protein sequence ID" value="TCD02315.1"/>
    <property type="molecule type" value="Genomic_DNA"/>
</dbReference>
<proteinExistence type="predicted"/>
<protein>
    <submittedName>
        <fullName evidence="1">Uncharacterized protein</fullName>
    </submittedName>
</protein>
<evidence type="ECO:0000313" key="2">
    <source>
        <dbReference type="Proteomes" id="UP000291485"/>
    </source>
</evidence>
<dbReference type="AlphaFoldDB" id="A0A4R0NSE4"/>
<gene>
    <name evidence="1" type="ORF">EZ449_18310</name>
</gene>
<comment type="caution">
    <text evidence="1">The sequence shown here is derived from an EMBL/GenBank/DDBJ whole genome shotgun (WGS) entry which is preliminary data.</text>
</comment>
<sequence>MNNKQEYIPLSGNLTTFTAGVLIGAQWKIANKVYFDWSIFGPQYGFSKGKISGTKTLTLQEQQSLRDELKDLESGQVFVPIWVLVTVSKFIKLYKPLKILGGFFMP</sequence>
<accession>A0A4R0NSE4</accession>
<name>A0A4R0NSE4_9SPHI</name>
<dbReference type="Proteomes" id="UP000291485">
    <property type="component" value="Unassembled WGS sequence"/>
</dbReference>
<dbReference type="RefSeq" id="WP_131561595.1">
    <property type="nucleotide sequence ID" value="NZ_SJSN01000017.1"/>
</dbReference>
<keyword evidence="2" id="KW-1185">Reference proteome</keyword>
<dbReference type="OrthoDB" id="1118958at2"/>
<evidence type="ECO:0000313" key="1">
    <source>
        <dbReference type="EMBL" id="TCD02315.1"/>
    </source>
</evidence>
<reference evidence="1 2" key="1">
    <citation type="submission" date="2019-02" db="EMBL/GenBank/DDBJ databases">
        <title>Pedobacter sp. RP-3-11 sp. nov., isolated from Arctic soil.</title>
        <authorList>
            <person name="Dahal R.H."/>
        </authorList>
    </citation>
    <scope>NUCLEOTIDE SEQUENCE [LARGE SCALE GENOMIC DNA]</scope>
    <source>
        <strain evidence="1 2">RP-3-11</strain>
    </source>
</reference>
<organism evidence="1 2">
    <name type="scientific">Pedobacter frigidisoli</name>
    <dbReference type="NCBI Taxonomy" id="2530455"/>
    <lineage>
        <taxon>Bacteria</taxon>
        <taxon>Pseudomonadati</taxon>
        <taxon>Bacteroidota</taxon>
        <taxon>Sphingobacteriia</taxon>
        <taxon>Sphingobacteriales</taxon>
        <taxon>Sphingobacteriaceae</taxon>
        <taxon>Pedobacter</taxon>
    </lineage>
</organism>